<dbReference type="Gene3D" id="3.20.20.80">
    <property type="entry name" value="Glycosidases"/>
    <property type="match status" value="1"/>
</dbReference>
<dbReference type="Proteomes" id="UP000199134">
    <property type="component" value="Unassembled WGS sequence"/>
</dbReference>
<dbReference type="InterPro" id="IPR013780">
    <property type="entry name" value="Glyco_hydro_b"/>
</dbReference>
<evidence type="ECO:0000259" key="3">
    <source>
        <dbReference type="Pfam" id="PF14587"/>
    </source>
</evidence>
<feature type="signal peptide" evidence="2">
    <location>
        <begin position="1"/>
        <end position="18"/>
    </location>
</feature>
<dbReference type="InterPro" id="IPR039514">
    <property type="entry name" value="6GAL-like"/>
</dbReference>
<gene>
    <name evidence="5" type="ORF">SAMN04487900_101226</name>
</gene>
<proteinExistence type="predicted"/>
<dbReference type="GO" id="GO:0004553">
    <property type="term" value="F:hydrolase activity, hydrolyzing O-glycosyl compounds"/>
    <property type="evidence" value="ECO:0007669"/>
    <property type="project" value="InterPro"/>
</dbReference>
<evidence type="ECO:0000256" key="1">
    <source>
        <dbReference type="SAM" id="MobiDB-lite"/>
    </source>
</evidence>
<dbReference type="Gene3D" id="2.60.40.1180">
    <property type="entry name" value="Golgi alpha-mannosidase II"/>
    <property type="match status" value="1"/>
</dbReference>
<dbReference type="PANTHER" id="PTHR42767">
    <property type="entry name" value="ENDO-BETA-1,6-GALACTANASE"/>
    <property type="match status" value="1"/>
</dbReference>
<keyword evidence="5" id="KW-0378">Hydrolase</keyword>
<feature type="domain" description="Glycosyl hydrolase family 30 beta sandwich" evidence="4">
    <location>
        <begin position="423"/>
        <end position="512"/>
    </location>
</feature>
<evidence type="ECO:0000259" key="4">
    <source>
        <dbReference type="Pfam" id="PF17189"/>
    </source>
</evidence>
<dbReference type="InterPro" id="IPR033452">
    <property type="entry name" value="GH30_C"/>
</dbReference>
<dbReference type="AlphaFoldDB" id="A0A1H0D2N2"/>
<protein>
    <submittedName>
        <fullName evidence="5">O-Glycosyl hydrolase</fullName>
    </submittedName>
</protein>
<organism evidence="5 6">
    <name type="scientific">Prevotella communis</name>
    <dbReference type="NCBI Taxonomy" id="2913614"/>
    <lineage>
        <taxon>Bacteria</taxon>
        <taxon>Pseudomonadati</taxon>
        <taxon>Bacteroidota</taxon>
        <taxon>Bacteroidia</taxon>
        <taxon>Bacteroidales</taxon>
        <taxon>Prevotellaceae</taxon>
        <taxon>Prevotella</taxon>
    </lineage>
</organism>
<accession>A0A1H0D2N2</accession>
<name>A0A1H0D2N2_9BACT</name>
<dbReference type="PANTHER" id="PTHR42767:SF1">
    <property type="entry name" value="ENDO-BETA-1,6-GALACTANASE-LIKE DOMAIN-CONTAINING PROTEIN"/>
    <property type="match status" value="1"/>
</dbReference>
<feature type="chain" id="PRO_5011632824" evidence="2">
    <location>
        <begin position="19"/>
        <end position="516"/>
    </location>
</feature>
<dbReference type="SUPFAM" id="SSF51445">
    <property type="entry name" value="(Trans)glycosidases"/>
    <property type="match status" value="1"/>
</dbReference>
<dbReference type="SUPFAM" id="SSF51011">
    <property type="entry name" value="Glycosyl hydrolase domain"/>
    <property type="match status" value="1"/>
</dbReference>
<dbReference type="OrthoDB" id="9806701at2"/>
<keyword evidence="2" id="KW-0732">Signal</keyword>
<evidence type="ECO:0000256" key="2">
    <source>
        <dbReference type="SAM" id="SignalP"/>
    </source>
</evidence>
<evidence type="ECO:0000313" key="6">
    <source>
        <dbReference type="Proteomes" id="UP000199134"/>
    </source>
</evidence>
<dbReference type="Pfam" id="PF17189">
    <property type="entry name" value="Glyco_hydro_30C"/>
    <property type="match status" value="1"/>
</dbReference>
<feature type="domain" description="Endo-beta-1,6-galactanase-like" evidence="3">
    <location>
        <begin position="19"/>
        <end position="383"/>
    </location>
</feature>
<dbReference type="EMBL" id="FNIW01000001">
    <property type="protein sequence ID" value="SDN64131.1"/>
    <property type="molecule type" value="Genomic_DNA"/>
</dbReference>
<feature type="region of interest" description="Disordered" evidence="1">
    <location>
        <begin position="477"/>
        <end position="499"/>
    </location>
</feature>
<sequence>MKLLLTTTMLLLSMGAESQTYTIDTKHPQQTIEHFGASDAWSMQTIGLWPEEEQQQQIADWLFSTENDANGKPKGIGLSLWRFNLGAGSAEQGDSSYINKDTRTECFLRFDGTYDWTRQPGQVKFLKMAKQRGVPYILAFLNSPPVYFTENELATNTGRGGTLNLRPECYDAFAQFMAESVSGLEREHGIHVDYISPINEPDGHWNWQGPKQEGSPATNWEIAEVARKTSAAFTEKGLTTQIMVNESSDLRCLLGVYKTSWERGNAIASFWSKDSTATYLGDTPLVPRLMLAHSYWTNTPVNYMKRIRLQLRDRLKKYNAKFWQSEICIMSNDEEIGGGGGYDFSMKTALYVARIIHHDLCYANAESWSWWRACGGNYKDGLIRIYDNPRRRRGGATAPEPHRAQDSRLMWALGNYSRFVRPGAVRYEITSKEKEDSYGVMVSAYQNKDGSWVVVAINYSEQEKPVSFNIGRSSASPTWQPYRTSDAEGETLKPLAPCDGTATLAPRSITTFVSEE</sequence>
<reference evidence="6" key="1">
    <citation type="submission" date="2016-10" db="EMBL/GenBank/DDBJ databases">
        <authorList>
            <person name="de Groot N.N."/>
        </authorList>
    </citation>
    <scope>NUCLEOTIDE SEQUENCE [LARGE SCALE GENOMIC DNA]</scope>
    <source>
        <strain evidence="6">BP1-145</strain>
    </source>
</reference>
<dbReference type="InterPro" id="IPR039743">
    <property type="entry name" value="6GAL/EXGAL"/>
</dbReference>
<dbReference type="RefSeq" id="WP_091851156.1">
    <property type="nucleotide sequence ID" value="NZ_FNIW01000001.1"/>
</dbReference>
<evidence type="ECO:0000313" key="5">
    <source>
        <dbReference type="EMBL" id="SDN64131.1"/>
    </source>
</evidence>
<dbReference type="Pfam" id="PF14587">
    <property type="entry name" value="Glyco_hydr_30_2"/>
    <property type="match status" value="1"/>
</dbReference>
<comment type="caution">
    <text evidence="5">The sequence shown here is derived from an EMBL/GenBank/DDBJ whole genome shotgun (WGS) entry which is preliminary data.</text>
</comment>
<dbReference type="InterPro" id="IPR017853">
    <property type="entry name" value="GH"/>
</dbReference>